<sequence>MNKIGKNKWTFSEKHNKIFNALQRNDGRNLWEKARDLNISYSTILRANKKN</sequence>
<evidence type="ECO:0000313" key="1">
    <source>
        <dbReference type="EMBL" id="VEU56640.1"/>
    </source>
</evidence>
<dbReference type="EMBL" id="LR214939">
    <property type="protein sequence ID" value="VEU56640.1"/>
    <property type="molecule type" value="Genomic_DNA"/>
</dbReference>
<geneLocation type="plasmid" evidence="1">
    <name>2</name>
</geneLocation>
<gene>
    <name evidence="1" type="ORF">NCTC10113_01555</name>
</gene>
<organism evidence="1">
    <name type="scientific">Metamycoplasma salivarium</name>
    <name type="common">Mycoplasma salivarium</name>
    <dbReference type="NCBI Taxonomy" id="2124"/>
    <lineage>
        <taxon>Bacteria</taxon>
        <taxon>Bacillati</taxon>
        <taxon>Mycoplasmatota</taxon>
        <taxon>Mycoplasmoidales</taxon>
        <taxon>Metamycoplasmataceae</taxon>
        <taxon>Metamycoplasma</taxon>
    </lineage>
</organism>
<dbReference type="AlphaFoldDB" id="A0A448ZZJ0"/>
<protein>
    <recommendedName>
        <fullName evidence="2">Transposase</fullName>
    </recommendedName>
</protein>
<name>A0A448ZZJ0_METSV</name>
<accession>A0A448ZZJ0</accession>
<keyword evidence="1" id="KW-0614">Plasmid</keyword>
<dbReference type="RefSeq" id="WP_156909645.1">
    <property type="nucleotide sequence ID" value="NZ_LR214938.2"/>
</dbReference>
<proteinExistence type="predicted"/>
<evidence type="ECO:0008006" key="2">
    <source>
        <dbReference type="Google" id="ProtNLM"/>
    </source>
</evidence>
<reference evidence="1" key="1">
    <citation type="submission" date="2019-01" db="EMBL/GenBank/DDBJ databases">
        <authorList>
            <consortium name="Pathogen Informatics"/>
        </authorList>
    </citation>
    <scope>NUCLEOTIDE SEQUENCE [LARGE SCALE GENOMIC DNA]</scope>
    <source>
        <strain evidence="1">NCTC10113</strain>
    </source>
</reference>